<evidence type="ECO:0000256" key="4">
    <source>
        <dbReference type="ARBA" id="ARBA00022679"/>
    </source>
</evidence>
<feature type="domain" description="HAMP" evidence="13">
    <location>
        <begin position="322"/>
        <end position="375"/>
    </location>
</feature>
<dbReference type="GO" id="GO:0005524">
    <property type="term" value="F:ATP binding"/>
    <property type="evidence" value="ECO:0007669"/>
    <property type="project" value="UniProtKB-KW"/>
</dbReference>
<dbReference type="PANTHER" id="PTHR34220:SF11">
    <property type="entry name" value="SENSOR PROTEIN KINASE HPTS"/>
    <property type="match status" value="1"/>
</dbReference>
<keyword evidence="9 12" id="KW-1133">Transmembrane helix</keyword>
<dbReference type="GO" id="GO:0000155">
    <property type="term" value="F:phosphorelay sensor kinase activity"/>
    <property type="evidence" value="ECO:0007669"/>
    <property type="project" value="InterPro"/>
</dbReference>
<dbReference type="Gene3D" id="6.10.340.10">
    <property type="match status" value="1"/>
</dbReference>
<dbReference type="InterPro" id="IPR003660">
    <property type="entry name" value="HAMP_dom"/>
</dbReference>
<keyword evidence="11 12" id="KW-0472">Membrane</keyword>
<gene>
    <name evidence="14" type="ORF">SDC9_48035</name>
</gene>
<evidence type="ECO:0000259" key="13">
    <source>
        <dbReference type="PROSITE" id="PS50885"/>
    </source>
</evidence>
<dbReference type="InterPro" id="IPR050640">
    <property type="entry name" value="Bact_2-comp_sensor_kinase"/>
</dbReference>
<keyword evidence="5 12" id="KW-0812">Transmembrane</keyword>
<keyword evidence="10" id="KW-0902">Two-component regulatory system</keyword>
<dbReference type="Gene3D" id="3.30.565.10">
    <property type="entry name" value="Histidine kinase-like ATPase, C-terminal domain"/>
    <property type="match status" value="1"/>
</dbReference>
<dbReference type="Pfam" id="PF06580">
    <property type="entry name" value="His_kinase"/>
    <property type="match status" value="1"/>
</dbReference>
<dbReference type="PROSITE" id="PS50885">
    <property type="entry name" value="HAMP"/>
    <property type="match status" value="1"/>
</dbReference>
<keyword evidence="8" id="KW-0067">ATP-binding</keyword>
<comment type="caution">
    <text evidence="14">The sequence shown here is derived from an EMBL/GenBank/DDBJ whole genome shotgun (WGS) entry which is preliminary data.</text>
</comment>
<accession>A0A644WD89</accession>
<keyword evidence="4" id="KW-0808">Transferase</keyword>
<dbReference type="GO" id="GO:0005886">
    <property type="term" value="C:plasma membrane"/>
    <property type="evidence" value="ECO:0007669"/>
    <property type="project" value="UniProtKB-SubCell"/>
</dbReference>
<proteinExistence type="predicted"/>
<dbReference type="Pfam" id="PF02518">
    <property type="entry name" value="HATPase_c"/>
    <property type="match status" value="1"/>
</dbReference>
<keyword evidence="2" id="KW-1003">Cell membrane</keyword>
<dbReference type="PANTHER" id="PTHR34220">
    <property type="entry name" value="SENSOR HISTIDINE KINASE YPDA"/>
    <property type="match status" value="1"/>
</dbReference>
<feature type="transmembrane region" description="Helical" evidence="12">
    <location>
        <begin position="298"/>
        <end position="319"/>
    </location>
</feature>
<keyword evidence="3" id="KW-0597">Phosphoprotein</keyword>
<evidence type="ECO:0000256" key="10">
    <source>
        <dbReference type="ARBA" id="ARBA00023012"/>
    </source>
</evidence>
<dbReference type="SUPFAM" id="SSF55874">
    <property type="entry name" value="ATPase domain of HSP90 chaperone/DNA topoisomerase II/histidine kinase"/>
    <property type="match status" value="1"/>
</dbReference>
<evidence type="ECO:0000256" key="5">
    <source>
        <dbReference type="ARBA" id="ARBA00022692"/>
    </source>
</evidence>
<comment type="subcellular location">
    <subcellularLocation>
        <location evidence="1">Cell membrane</location>
        <topology evidence="1">Multi-pass membrane protein</topology>
    </subcellularLocation>
</comment>
<evidence type="ECO:0000256" key="8">
    <source>
        <dbReference type="ARBA" id="ARBA00022840"/>
    </source>
</evidence>
<sequence length="590" mass="69520">MIKCIYRFFERINIMEIKKSTIYKRLFATYMIVTIFLIGTLDFYFINRFFKNNIDRSTYINEKVSYDVNEEINKINNSSNKIIENMYSDISVLEDILLFMNLDKVSYLRTKLDKFSENNSYYYNGIERFVNLSFGLNDSLEEISFISYDRMEKNSFNRKNQIKTEHVEQSEFLSENSFNNVSTNKNTIEFVRDIKNPINLKSQGIIIIKYNLNHVNDVFKKYENKHQIIIVDRNGYVIHSSDKDYNYEKYRYYDEILNSNKEAKLEKNYYINKTINPLGIISVAKIGKSEVNKVSIGLINSIVFVDALVLIISLSIIYIKLKLLSDRTDKVLVAMDEVKNGNLGVQIPITSDNDEINYISENFNKMCKDLDEYIKKIYLSEIEQKKAEMTALQNQINPHFLYNTLESIRMKAICNGDKEVGKMLYTLSFLFRKQVKDSNIITLKEELDYCTKYIEIFKFRYYDNFNFEISCPSDLEKYKINKFTIQPLIENYFVHGIRLEDCDNLLKIEVYKEENDILIKIIDNGKGITRTALEIINYKLIQREKLGNSIGISNVNERIVNEYGENYGVRLKQNKDRGITLIIKISCKEV</sequence>
<dbReference type="InterPro" id="IPR003594">
    <property type="entry name" value="HATPase_dom"/>
</dbReference>
<keyword evidence="7" id="KW-0418">Kinase</keyword>
<evidence type="ECO:0000256" key="12">
    <source>
        <dbReference type="SAM" id="Phobius"/>
    </source>
</evidence>
<evidence type="ECO:0000256" key="7">
    <source>
        <dbReference type="ARBA" id="ARBA00022777"/>
    </source>
</evidence>
<dbReference type="InterPro" id="IPR036890">
    <property type="entry name" value="HATPase_C_sf"/>
</dbReference>
<feature type="transmembrane region" description="Helical" evidence="12">
    <location>
        <begin position="27"/>
        <end position="46"/>
    </location>
</feature>
<organism evidence="14">
    <name type="scientific">bioreactor metagenome</name>
    <dbReference type="NCBI Taxonomy" id="1076179"/>
    <lineage>
        <taxon>unclassified sequences</taxon>
        <taxon>metagenomes</taxon>
        <taxon>ecological metagenomes</taxon>
    </lineage>
</organism>
<name>A0A644WD89_9ZZZZ</name>
<dbReference type="AlphaFoldDB" id="A0A644WD89"/>
<reference evidence="14" key="1">
    <citation type="submission" date="2019-08" db="EMBL/GenBank/DDBJ databases">
        <authorList>
            <person name="Kucharzyk K."/>
            <person name="Murdoch R.W."/>
            <person name="Higgins S."/>
            <person name="Loffler F."/>
        </authorList>
    </citation>
    <scope>NUCLEOTIDE SEQUENCE</scope>
</reference>
<evidence type="ECO:0000313" key="14">
    <source>
        <dbReference type="EMBL" id="MPM01795.1"/>
    </source>
</evidence>
<evidence type="ECO:0000256" key="1">
    <source>
        <dbReference type="ARBA" id="ARBA00004651"/>
    </source>
</evidence>
<evidence type="ECO:0000256" key="11">
    <source>
        <dbReference type="ARBA" id="ARBA00023136"/>
    </source>
</evidence>
<evidence type="ECO:0000256" key="2">
    <source>
        <dbReference type="ARBA" id="ARBA00022475"/>
    </source>
</evidence>
<dbReference type="InterPro" id="IPR010559">
    <property type="entry name" value="Sig_transdc_His_kin_internal"/>
</dbReference>
<evidence type="ECO:0000256" key="3">
    <source>
        <dbReference type="ARBA" id="ARBA00022553"/>
    </source>
</evidence>
<protein>
    <recommendedName>
        <fullName evidence="13">HAMP domain-containing protein</fullName>
    </recommendedName>
</protein>
<evidence type="ECO:0000256" key="9">
    <source>
        <dbReference type="ARBA" id="ARBA00022989"/>
    </source>
</evidence>
<dbReference type="SUPFAM" id="SSF158472">
    <property type="entry name" value="HAMP domain-like"/>
    <property type="match status" value="1"/>
</dbReference>
<evidence type="ECO:0000256" key="6">
    <source>
        <dbReference type="ARBA" id="ARBA00022741"/>
    </source>
</evidence>
<dbReference type="CDD" id="cd06225">
    <property type="entry name" value="HAMP"/>
    <property type="match status" value="1"/>
</dbReference>
<dbReference type="EMBL" id="VSSQ01000823">
    <property type="protein sequence ID" value="MPM01795.1"/>
    <property type="molecule type" value="Genomic_DNA"/>
</dbReference>
<keyword evidence="6" id="KW-0547">Nucleotide-binding</keyword>